<dbReference type="HAMAP" id="MF_00900">
    <property type="entry name" value="GTPase_HflX"/>
    <property type="match status" value="1"/>
</dbReference>
<feature type="binding site" evidence="7">
    <location>
        <begin position="317"/>
        <end position="320"/>
    </location>
    <ligand>
        <name>GTP</name>
        <dbReference type="ChEBI" id="CHEBI:37565"/>
    </ligand>
</feature>
<dbReference type="Proteomes" id="UP000244441">
    <property type="component" value="Chromosome"/>
</dbReference>
<dbReference type="InterPro" id="IPR042108">
    <property type="entry name" value="GTPase_HflX_N_sf"/>
</dbReference>
<dbReference type="InterPro" id="IPR006073">
    <property type="entry name" value="GTP-bd"/>
</dbReference>
<dbReference type="GO" id="GO:0003924">
    <property type="term" value="F:GTPase activity"/>
    <property type="evidence" value="ECO:0007669"/>
    <property type="project" value="UniProtKB-UniRule"/>
</dbReference>
<evidence type="ECO:0000256" key="5">
    <source>
        <dbReference type="ARBA" id="ARBA00023134"/>
    </source>
</evidence>
<reference evidence="11 12" key="1">
    <citation type="submission" date="2018-01" db="EMBL/GenBank/DDBJ databases">
        <title>Genome sequence of a Cantenovulum-like bacteria.</title>
        <authorList>
            <person name="Tan W.R."/>
            <person name="Lau N.-S."/>
            <person name="Go F."/>
            <person name="Amirul A.-A.A."/>
        </authorList>
    </citation>
    <scope>NUCLEOTIDE SEQUENCE [LARGE SCALE GENOMIC DNA]</scope>
    <source>
        <strain evidence="11 12">CCB-QB4</strain>
    </source>
</reference>
<dbReference type="SUPFAM" id="SSF54980">
    <property type="entry name" value="EF-G C-terminal domain-like"/>
    <property type="match status" value="1"/>
</dbReference>
<dbReference type="GO" id="GO:0005737">
    <property type="term" value="C:cytoplasm"/>
    <property type="evidence" value="ECO:0007669"/>
    <property type="project" value="UniProtKB-SubCell"/>
</dbReference>
<dbReference type="PIRSF" id="PIRSF006809">
    <property type="entry name" value="GTP-binding_hflX_prd"/>
    <property type="match status" value="1"/>
</dbReference>
<dbReference type="InterPro" id="IPR016496">
    <property type="entry name" value="GTPase_HflX"/>
</dbReference>
<dbReference type="CDD" id="cd01878">
    <property type="entry name" value="HflX"/>
    <property type="match status" value="1"/>
</dbReference>
<dbReference type="InterPro" id="IPR035647">
    <property type="entry name" value="EFG_III/V"/>
</dbReference>
<dbReference type="FunFam" id="3.40.50.300:FF:000173">
    <property type="entry name" value="GTPase HflX"/>
    <property type="match status" value="1"/>
</dbReference>
<feature type="coiled-coil region" evidence="9">
    <location>
        <begin position="164"/>
        <end position="191"/>
    </location>
</feature>
<comment type="cofactor">
    <cofactor evidence="8">
        <name>Mg(2+)</name>
        <dbReference type="ChEBI" id="CHEBI:18420"/>
    </cofactor>
</comment>
<evidence type="ECO:0000256" key="4">
    <source>
        <dbReference type="ARBA" id="ARBA00022842"/>
    </source>
</evidence>
<dbReference type="SUPFAM" id="SSF52540">
    <property type="entry name" value="P-loop containing nucleoside triphosphate hydrolases"/>
    <property type="match status" value="1"/>
</dbReference>
<dbReference type="GO" id="GO:0005525">
    <property type="term" value="F:GTP binding"/>
    <property type="evidence" value="ECO:0007669"/>
    <property type="project" value="UniProtKB-UniRule"/>
</dbReference>
<name>A0A2S0VWB0_9ALTE</name>
<dbReference type="Pfam" id="PF19275">
    <property type="entry name" value="HflX_C"/>
    <property type="match status" value="1"/>
</dbReference>
<keyword evidence="4 8" id="KW-0460">Magnesium</keyword>
<evidence type="ECO:0000256" key="6">
    <source>
        <dbReference type="HAMAP-Rule" id="MF_00900"/>
    </source>
</evidence>
<feature type="binding site" evidence="7">
    <location>
        <begin position="204"/>
        <end position="211"/>
    </location>
    <ligand>
        <name>GTP</name>
        <dbReference type="ChEBI" id="CHEBI:37565"/>
    </ligand>
</feature>
<dbReference type="InterPro" id="IPR032305">
    <property type="entry name" value="GTP-bd_M"/>
</dbReference>
<keyword evidence="3 6" id="KW-0547">Nucleotide-binding</keyword>
<dbReference type="EMBL" id="CP026604">
    <property type="protein sequence ID" value="AWB68506.1"/>
    <property type="molecule type" value="Genomic_DNA"/>
</dbReference>
<dbReference type="GO" id="GO:0043022">
    <property type="term" value="F:ribosome binding"/>
    <property type="evidence" value="ECO:0007669"/>
    <property type="project" value="TreeGrafter"/>
</dbReference>
<dbReference type="FunFam" id="3.40.50.11060:FF:000001">
    <property type="entry name" value="GTPase HflX"/>
    <property type="match status" value="1"/>
</dbReference>
<keyword evidence="5 6" id="KW-0342">GTP-binding</keyword>
<dbReference type="GO" id="GO:0046872">
    <property type="term" value="F:metal ion binding"/>
    <property type="evidence" value="ECO:0007669"/>
    <property type="project" value="UniProtKB-KW"/>
</dbReference>
<accession>A0A2S0VWB0</accession>
<evidence type="ECO:0000259" key="10">
    <source>
        <dbReference type="PROSITE" id="PS51705"/>
    </source>
</evidence>
<keyword evidence="1 6" id="KW-0963">Cytoplasm</keyword>
<evidence type="ECO:0000256" key="2">
    <source>
        <dbReference type="ARBA" id="ARBA00022723"/>
    </source>
</evidence>
<feature type="binding site" evidence="7">
    <location>
        <begin position="343"/>
        <end position="345"/>
    </location>
    <ligand>
        <name>GTP</name>
        <dbReference type="ChEBI" id="CHEBI:37565"/>
    </ligand>
</feature>
<comment type="function">
    <text evidence="6">GTPase that associates with the 50S ribosomal subunit and may have a role during protein synthesis or ribosome biogenesis.</text>
</comment>
<comment type="subunit">
    <text evidence="6">Monomer. Associates with the 50S ribosomal subunit.</text>
</comment>
<organism evidence="11 12">
    <name type="scientific">Saccharobesus litoralis</name>
    <dbReference type="NCBI Taxonomy" id="2172099"/>
    <lineage>
        <taxon>Bacteria</taxon>
        <taxon>Pseudomonadati</taxon>
        <taxon>Pseudomonadota</taxon>
        <taxon>Gammaproteobacteria</taxon>
        <taxon>Alteromonadales</taxon>
        <taxon>Alteromonadaceae</taxon>
        <taxon>Saccharobesus</taxon>
    </lineage>
</organism>
<protein>
    <recommendedName>
        <fullName evidence="6">GTPase HflX</fullName>
    </recommendedName>
    <alternativeName>
        <fullName evidence="6">GTP-binding protein HflX</fullName>
    </alternativeName>
</protein>
<evidence type="ECO:0000256" key="1">
    <source>
        <dbReference type="ARBA" id="ARBA00022490"/>
    </source>
</evidence>
<dbReference type="InterPro" id="IPR027417">
    <property type="entry name" value="P-loop_NTPase"/>
</dbReference>
<comment type="similarity">
    <text evidence="6">Belongs to the TRAFAC class OBG-HflX-like GTPase superfamily. HflX GTPase family.</text>
</comment>
<dbReference type="PANTHER" id="PTHR10229">
    <property type="entry name" value="GTP-BINDING PROTEIN HFLX"/>
    <property type="match status" value="1"/>
</dbReference>
<dbReference type="Gene3D" id="3.40.50.11060">
    <property type="entry name" value="GTPase HflX, N-terminal domain"/>
    <property type="match status" value="1"/>
</dbReference>
<dbReference type="Pfam" id="PF13167">
    <property type="entry name" value="GTP-bdg_N"/>
    <property type="match status" value="1"/>
</dbReference>
<keyword evidence="2 8" id="KW-0479">Metal-binding</keyword>
<dbReference type="RefSeq" id="WP_108604561.1">
    <property type="nucleotide sequence ID" value="NZ_CP026604.1"/>
</dbReference>
<feature type="domain" description="Hflx-type G" evidence="10">
    <location>
        <begin position="198"/>
        <end position="365"/>
    </location>
</feature>
<dbReference type="NCBIfam" id="NF008280">
    <property type="entry name" value="PRK11058.1"/>
    <property type="match status" value="1"/>
</dbReference>
<dbReference type="AlphaFoldDB" id="A0A2S0VWB0"/>
<evidence type="ECO:0000313" key="11">
    <source>
        <dbReference type="EMBL" id="AWB68506.1"/>
    </source>
</evidence>
<dbReference type="InterPro" id="IPR025121">
    <property type="entry name" value="GTPase_HflX_N"/>
</dbReference>
<dbReference type="Gene3D" id="3.40.50.300">
    <property type="entry name" value="P-loop containing nucleotide triphosphate hydrolases"/>
    <property type="match status" value="1"/>
</dbReference>
<evidence type="ECO:0000256" key="9">
    <source>
        <dbReference type="SAM" id="Coils"/>
    </source>
</evidence>
<dbReference type="InterPro" id="IPR045498">
    <property type="entry name" value="HflX_C"/>
</dbReference>
<dbReference type="GO" id="GO:0097216">
    <property type="term" value="F:guanosine tetraphosphate binding"/>
    <property type="evidence" value="ECO:0007669"/>
    <property type="project" value="UniProtKB-ARBA"/>
</dbReference>
<keyword evidence="12" id="KW-1185">Reference proteome</keyword>
<dbReference type="Gene3D" id="6.10.250.2860">
    <property type="match status" value="1"/>
</dbReference>
<keyword evidence="9" id="KW-0175">Coiled coil</keyword>
<feature type="binding site" evidence="7">
    <location>
        <begin position="251"/>
        <end position="254"/>
    </location>
    <ligand>
        <name>GTP</name>
        <dbReference type="ChEBI" id="CHEBI:37565"/>
    </ligand>
</feature>
<evidence type="ECO:0000256" key="3">
    <source>
        <dbReference type="ARBA" id="ARBA00022741"/>
    </source>
</evidence>
<dbReference type="NCBIfam" id="TIGR03156">
    <property type="entry name" value="GTP_HflX"/>
    <property type="match status" value="1"/>
</dbReference>
<dbReference type="InterPro" id="IPR030394">
    <property type="entry name" value="G_HFLX_dom"/>
</dbReference>
<proteinExistence type="inferred from homology"/>
<evidence type="ECO:0000256" key="8">
    <source>
        <dbReference type="PIRSR" id="PIRSR006809-2"/>
    </source>
</evidence>
<dbReference type="PANTHER" id="PTHR10229:SF0">
    <property type="entry name" value="GTP-BINDING PROTEIN 6-RELATED"/>
    <property type="match status" value="1"/>
</dbReference>
<feature type="binding site" evidence="8">
    <location>
        <position position="231"/>
    </location>
    <ligand>
        <name>Mg(2+)</name>
        <dbReference type="ChEBI" id="CHEBI:18420"/>
    </ligand>
</feature>
<dbReference type="OrthoDB" id="9812272at2"/>
<dbReference type="PROSITE" id="PS51705">
    <property type="entry name" value="G_HFLX"/>
    <property type="match status" value="1"/>
</dbReference>
<evidence type="ECO:0000313" key="12">
    <source>
        <dbReference type="Proteomes" id="UP000244441"/>
    </source>
</evidence>
<sequence length="431" mass="48801">MFDRYESGEQAVLVHVDLDDEVAREDLQELKLLASSAGVETLAVITTSRSTPHPKFFVGSGKAQEIADAVAALEAKLVIFNHALSPSQEKNIESLVKCRVLDRISLILDIFAQRARTHEGKLQVELAQLRHISTRLIRGWTHLERQKGGIGMRGPGETQLETDRRLIRGRMKNIMRRLEKVEKQREQGRRARKRNDLPTVSLVGYTNAGKSTLFNRITEADVYAADQLFATLDPTLRKLVIDDVGPIILADTVGFIRHLPHDLVAAFKATLQETREADIQLHVVDVADERRAENIDAVQIVLDEVGADEVPQLLVYNKIDMVDEIDAHIDRNEDGMPIRVWLSAQTGEGTELLMQAIAERLAKQMAHHELKIPPADSRWRGVFYELECIQEESYAEDGSWLVRVKMSLTDWQRLTKRDTNLANYVINQDVE</sequence>
<feature type="binding site" evidence="7">
    <location>
        <begin position="229"/>
        <end position="233"/>
    </location>
    <ligand>
        <name>GTP</name>
        <dbReference type="ChEBI" id="CHEBI:37565"/>
    </ligand>
</feature>
<dbReference type="Pfam" id="PF01926">
    <property type="entry name" value="MMR_HSR1"/>
    <property type="match status" value="1"/>
</dbReference>
<dbReference type="KEGG" id="cate:C2869_19800"/>
<dbReference type="PRINTS" id="PR00326">
    <property type="entry name" value="GTP1OBG"/>
</dbReference>
<evidence type="ECO:0000256" key="7">
    <source>
        <dbReference type="PIRSR" id="PIRSR006809-1"/>
    </source>
</evidence>
<gene>
    <name evidence="6" type="primary">hflX</name>
    <name evidence="11" type="ORF">C2869_19800</name>
</gene>
<comment type="subcellular location">
    <subcellularLocation>
        <location evidence="6">Cytoplasm</location>
    </subcellularLocation>
    <text evidence="6">May associate with membranes.</text>
</comment>
<feature type="binding site" evidence="8">
    <location>
        <position position="211"/>
    </location>
    <ligand>
        <name>Mg(2+)</name>
        <dbReference type="ChEBI" id="CHEBI:18420"/>
    </ligand>
</feature>
<dbReference type="Pfam" id="PF16360">
    <property type="entry name" value="GTP-bdg_M"/>
    <property type="match status" value="1"/>
</dbReference>